<dbReference type="EMBL" id="MGBG01000016">
    <property type="protein sequence ID" value="OGK64708.1"/>
    <property type="molecule type" value="Genomic_DNA"/>
</dbReference>
<sequence length="344" mass="38217">MGIFSKLLTKKITLQFNPLWVFVIFCLISIYSVLGVAAYKFYKLITQGGASTSVPTALGLSETKLWNLVNNWETEKGYEPYESYEPLCKFTEYVVSNQSLWTDENINTLKPDFPYSNFSINTATDYEYEEAVLDGWLKNPTTLKSLTDYFKYSCVKCKNNNCVQTFVNLPSTQPSNVVSSEADPFIDCVSAEDQCKGQSAKMRKSECSSGLYTCCIYANGQGEYILKSLCGGRGGSGSSNNRIPVTMPHNGMLFYCDADKVDEIKSASSLIVSSNSSYKSCLDQVEQGTDSCVNSCRGSTDSLNCIDHCYDDPVTGATARNKSCYDSASPYSSSWRYLIDHYCN</sequence>
<proteinExistence type="predicted"/>
<organism evidence="2 3">
    <name type="scientific">Candidatus Roizmanbacteria bacterium RIFOXYA1_FULL_41_12</name>
    <dbReference type="NCBI Taxonomy" id="1802082"/>
    <lineage>
        <taxon>Bacteria</taxon>
        <taxon>Candidatus Roizmaniibacteriota</taxon>
    </lineage>
</organism>
<accession>A0A1F7KA31</accession>
<protein>
    <submittedName>
        <fullName evidence="2">Uncharacterized protein</fullName>
    </submittedName>
</protein>
<gene>
    <name evidence="2" type="ORF">A2209_03435</name>
</gene>
<evidence type="ECO:0000256" key="1">
    <source>
        <dbReference type="SAM" id="Phobius"/>
    </source>
</evidence>
<keyword evidence="1" id="KW-0472">Membrane</keyword>
<feature type="transmembrane region" description="Helical" evidence="1">
    <location>
        <begin position="20"/>
        <end position="42"/>
    </location>
</feature>
<keyword evidence="1" id="KW-1133">Transmembrane helix</keyword>
<name>A0A1F7KA31_9BACT</name>
<dbReference type="Proteomes" id="UP000178450">
    <property type="component" value="Unassembled WGS sequence"/>
</dbReference>
<dbReference type="AlphaFoldDB" id="A0A1F7KA31"/>
<reference evidence="2 3" key="1">
    <citation type="journal article" date="2016" name="Nat. Commun.">
        <title>Thousands of microbial genomes shed light on interconnected biogeochemical processes in an aquifer system.</title>
        <authorList>
            <person name="Anantharaman K."/>
            <person name="Brown C.T."/>
            <person name="Hug L.A."/>
            <person name="Sharon I."/>
            <person name="Castelle C.J."/>
            <person name="Probst A.J."/>
            <person name="Thomas B.C."/>
            <person name="Singh A."/>
            <person name="Wilkins M.J."/>
            <person name="Karaoz U."/>
            <person name="Brodie E.L."/>
            <person name="Williams K.H."/>
            <person name="Hubbard S.S."/>
            <person name="Banfield J.F."/>
        </authorList>
    </citation>
    <scope>NUCLEOTIDE SEQUENCE [LARGE SCALE GENOMIC DNA]</scope>
</reference>
<keyword evidence="1" id="KW-0812">Transmembrane</keyword>
<evidence type="ECO:0000313" key="3">
    <source>
        <dbReference type="Proteomes" id="UP000178450"/>
    </source>
</evidence>
<evidence type="ECO:0000313" key="2">
    <source>
        <dbReference type="EMBL" id="OGK64708.1"/>
    </source>
</evidence>
<comment type="caution">
    <text evidence="2">The sequence shown here is derived from an EMBL/GenBank/DDBJ whole genome shotgun (WGS) entry which is preliminary data.</text>
</comment>